<reference evidence="2" key="1">
    <citation type="submission" date="2013-06" db="EMBL/GenBank/DDBJ databases">
        <title>Complete Genome Sequence of Hyperthermophilic Palaeococcus pacificus DY20341T, Isolated from a Deep-Sea Hydrothermal Sediments.</title>
        <authorList>
            <person name="Zeng X."/>
            <person name="Shao Z."/>
        </authorList>
    </citation>
    <scope>NUCLEOTIDE SEQUENCE [LARGE SCALE GENOMIC DNA]</scope>
    <source>
        <strain evidence="2">DY20341</strain>
    </source>
</reference>
<evidence type="ECO:0000313" key="2">
    <source>
        <dbReference type="Proteomes" id="UP000027981"/>
    </source>
</evidence>
<organism evidence="1 2">
    <name type="scientific">Palaeococcus pacificus DY20341</name>
    <dbReference type="NCBI Taxonomy" id="1343739"/>
    <lineage>
        <taxon>Archaea</taxon>
        <taxon>Methanobacteriati</taxon>
        <taxon>Methanobacteriota</taxon>
        <taxon>Thermococci</taxon>
        <taxon>Thermococcales</taxon>
        <taxon>Thermococcaceae</taxon>
        <taxon>Palaeococcus</taxon>
    </lineage>
</organism>
<gene>
    <name evidence="1" type="ORF">PAP_08915</name>
</gene>
<dbReference type="AlphaFoldDB" id="A0A075M032"/>
<proteinExistence type="predicted"/>
<sequence length="110" mass="12475">MAKVLIIISTAEIGKALTGFMYAVNSVRYNWLEEVEVVLFGPIEREIARGNEKLMPWIEKLNDLNKTPYACRKIAEDEGIVEGLKPYTKVEYVGAIISKFITEGYVPMVF</sequence>
<dbReference type="Gene3D" id="3.40.1260.10">
    <property type="entry name" value="DsrEFH-like"/>
    <property type="match status" value="1"/>
</dbReference>
<dbReference type="OrthoDB" id="41780at2157"/>
<dbReference type="STRING" id="1343739.PAP_08915"/>
<accession>A0A075M032</accession>
<dbReference type="KEGG" id="ppac:PAP_08915"/>
<dbReference type="RefSeq" id="WP_048165641.1">
    <property type="nucleotide sequence ID" value="NZ_CP006019.1"/>
</dbReference>
<keyword evidence="2" id="KW-1185">Reference proteome</keyword>
<evidence type="ECO:0008006" key="3">
    <source>
        <dbReference type="Google" id="ProtNLM"/>
    </source>
</evidence>
<protein>
    <recommendedName>
        <fullName evidence="3">DsrE family protein</fullName>
    </recommendedName>
</protein>
<dbReference type="GeneID" id="24842880"/>
<dbReference type="HOGENOM" id="CLU_138323_0_0_2"/>
<dbReference type="eggNOG" id="arCOG01668">
    <property type="taxonomic scope" value="Archaea"/>
</dbReference>
<dbReference type="Proteomes" id="UP000027981">
    <property type="component" value="Chromosome"/>
</dbReference>
<name>A0A075M032_9EURY</name>
<evidence type="ECO:0000313" key="1">
    <source>
        <dbReference type="EMBL" id="AIF70163.1"/>
    </source>
</evidence>
<dbReference type="InterPro" id="IPR027396">
    <property type="entry name" value="DsrEFH-like"/>
</dbReference>
<reference evidence="1 2" key="2">
    <citation type="journal article" date="2015" name="Genome Announc.">
        <title>Complete Genome Sequence of Hyperthermophilic Piezophilic Archaeon Palaeococcus pacificus DY20341T, Isolated from Deep-Sea Hydrothermal Sediments.</title>
        <authorList>
            <person name="Zeng X."/>
            <person name="Jebbar M."/>
            <person name="Shao Z."/>
        </authorList>
    </citation>
    <scope>NUCLEOTIDE SEQUENCE [LARGE SCALE GENOMIC DNA]</scope>
    <source>
        <strain evidence="1 2">DY20341</strain>
    </source>
</reference>
<dbReference type="EMBL" id="CP006019">
    <property type="protein sequence ID" value="AIF70163.1"/>
    <property type="molecule type" value="Genomic_DNA"/>
</dbReference>